<dbReference type="Pfam" id="PF00370">
    <property type="entry name" value="FGGY_N"/>
    <property type="match status" value="1"/>
</dbReference>
<keyword evidence="7" id="KW-1185">Reference proteome</keyword>
<evidence type="ECO:0000256" key="3">
    <source>
        <dbReference type="ARBA" id="ARBA00022777"/>
    </source>
</evidence>
<dbReference type="SUPFAM" id="SSF53067">
    <property type="entry name" value="Actin-like ATPase domain"/>
    <property type="match status" value="2"/>
</dbReference>
<dbReference type="InterPro" id="IPR006003">
    <property type="entry name" value="FGGY_RbtK-like"/>
</dbReference>
<dbReference type="Proteomes" id="UP001623330">
    <property type="component" value="Unassembled WGS sequence"/>
</dbReference>
<reference evidence="6 7" key="1">
    <citation type="submission" date="2024-05" db="EMBL/GenBank/DDBJ databases">
        <title>Long read based assembly of the Candida bracarensis genome reveals expanded adhesin content.</title>
        <authorList>
            <person name="Marcet-Houben M."/>
            <person name="Ksiezopolska E."/>
            <person name="Gabaldon T."/>
        </authorList>
    </citation>
    <scope>NUCLEOTIDE SEQUENCE [LARGE SCALE GENOMIC DNA]</scope>
    <source>
        <strain evidence="6 7">CBM6</strain>
    </source>
</reference>
<comment type="similarity">
    <text evidence="1">Belongs to the FGGY kinase family.</text>
</comment>
<accession>A0ABR4NWK9</accession>
<evidence type="ECO:0000313" key="6">
    <source>
        <dbReference type="EMBL" id="KAL3233083.1"/>
    </source>
</evidence>
<dbReference type="NCBIfam" id="TIGR01315">
    <property type="entry name" value="5C_CHO_kinase"/>
    <property type="match status" value="1"/>
</dbReference>
<dbReference type="InterPro" id="IPR000577">
    <property type="entry name" value="Carb_kinase_FGGY"/>
</dbReference>
<dbReference type="EMBL" id="JBEVYD010000005">
    <property type="protein sequence ID" value="KAL3233083.1"/>
    <property type="molecule type" value="Genomic_DNA"/>
</dbReference>
<dbReference type="PANTHER" id="PTHR43435">
    <property type="entry name" value="RIBULOKINASE"/>
    <property type="match status" value="1"/>
</dbReference>
<evidence type="ECO:0008006" key="8">
    <source>
        <dbReference type="Google" id="ProtNLM"/>
    </source>
</evidence>
<evidence type="ECO:0000313" key="7">
    <source>
        <dbReference type="Proteomes" id="UP001623330"/>
    </source>
</evidence>
<dbReference type="PIRSF" id="PIRSF000538">
    <property type="entry name" value="GlpK"/>
    <property type="match status" value="1"/>
</dbReference>
<gene>
    <name evidence="6" type="ORF">RNJ44_04999</name>
</gene>
<evidence type="ECO:0000256" key="2">
    <source>
        <dbReference type="ARBA" id="ARBA00022679"/>
    </source>
</evidence>
<keyword evidence="2" id="KW-0808">Transferase</keyword>
<evidence type="ECO:0000259" key="4">
    <source>
        <dbReference type="Pfam" id="PF00370"/>
    </source>
</evidence>
<name>A0ABR4NWK9_9SACH</name>
<sequence length="585" mass="64670">MSFYVGVDVGSGSARACIVDQKGVIISMYEEAIDKEELKTGYVTQSSRQIWDAVCLCVRTVVQKSDVPRDRIMGIGFDATCSLVVLDANTYEEVAVGSNFENKEQNIIMWMDHRAVKETIDINNTDDKCLKYVGGNMSIEMEMPKIKWLKNNMTQERFENCIFLDLPDFLTWKATGVEKRSYCSAVCKQGFLPQGVENSKNGWSKEFLERIDLPELAKDNFLKLGGSDNEKSNFLSAGQCIGTVTDVFSKETLIGKNCAVGSGIIDAYAGWIGTVGASTRCQDSDTLGKSINESIGRLAAVAGTSTCHIALSKDPIFVNGVWGPYRDVMVPHYWCAEGGQSCTGALLAHVLTTHPSAQLLTKLANEKEVSKFTFLNSHINKMMQERKLDTPLMLTKDFFLYGDYHGNRSPIADPNMRATVIGQSMDTSIDDLAITYLAACEFIAQQTKHIIQTMVSSGHKISSIYMSGGQCRNDLLMMLMANCTGLPIIIPKYIDSAVVFGSAILGAMADASRHQNGTTTKDNVGDTLWSTMVKMTPEGSSVFPFDENNITRKLLQVKYKIFIDMAYRQREYRNMVDFALGLNGA</sequence>
<proteinExistence type="inferred from homology"/>
<dbReference type="InterPro" id="IPR018484">
    <property type="entry name" value="FGGY_N"/>
</dbReference>
<evidence type="ECO:0000259" key="5">
    <source>
        <dbReference type="Pfam" id="PF02782"/>
    </source>
</evidence>
<dbReference type="Pfam" id="PF02782">
    <property type="entry name" value="FGGY_C"/>
    <property type="match status" value="1"/>
</dbReference>
<dbReference type="InterPro" id="IPR043129">
    <property type="entry name" value="ATPase_NBD"/>
</dbReference>
<dbReference type="Gene3D" id="1.20.58.2240">
    <property type="match status" value="1"/>
</dbReference>
<feature type="domain" description="Carbohydrate kinase FGGY C-terminal" evidence="5">
    <location>
        <begin position="298"/>
        <end position="509"/>
    </location>
</feature>
<keyword evidence="3" id="KW-0418">Kinase</keyword>
<organism evidence="6 7">
    <name type="scientific">Nakaseomyces bracarensis</name>
    <dbReference type="NCBI Taxonomy" id="273131"/>
    <lineage>
        <taxon>Eukaryota</taxon>
        <taxon>Fungi</taxon>
        <taxon>Dikarya</taxon>
        <taxon>Ascomycota</taxon>
        <taxon>Saccharomycotina</taxon>
        <taxon>Saccharomycetes</taxon>
        <taxon>Saccharomycetales</taxon>
        <taxon>Saccharomycetaceae</taxon>
        <taxon>Nakaseomyces</taxon>
    </lineage>
</organism>
<dbReference type="Gene3D" id="3.30.420.40">
    <property type="match status" value="1"/>
</dbReference>
<dbReference type="InterPro" id="IPR018485">
    <property type="entry name" value="FGGY_C"/>
</dbReference>
<protein>
    <recommendedName>
        <fullName evidence="8">Ribitol kinase</fullName>
    </recommendedName>
</protein>
<evidence type="ECO:0000256" key="1">
    <source>
        <dbReference type="ARBA" id="ARBA00009156"/>
    </source>
</evidence>
<dbReference type="CDD" id="cd07782">
    <property type="entry name" value="ASKHA_NBD_FGGY_D-RBK"/>
    <property type="match status" value="1"/>
</dbReference>
<comment type="caution">
    <text evidence="6">The sequence shown here is derived from an EMBL/GenBank/DDBJ whole genome shotgun (WGS) entry which is preliminary data.</text>
</comment>
<feature type="domain" description="Carbohydrate kinase FGGY N-terminal" evidence="4">
    <location>
        <begin position="4"/>
        <end position="215"/>
    </location>
</feature>
<dbReference type="PANTHER" id="PTHR43435:SF4">
    <property type="entry name" value="FGGY CARBOHYDRATE KINASE DOMAIN-CONTAINING PROTEIN"/>
    <property type="match status" value="1"/>
</dbReference>